<evidence type="ECO:0000313" key="2">
    <source>
        <dbReference type="Proteomes" id="UP001162501"/>
    </source>
</evidence>
<reference evidence="1" key="1">
    <citation type="submission" date="2023-05" db="EMBL/GenBank/DDBJ databases">
        <authorList>
            <consortium name="ELIXIR-Norway"/>
        </authorList>
    </citation>
    <scope>NUCLEOTIDE SEQUENCE</scope>
</reference>
<accession>A0AC59ZV76</accession>
<dbReference type="EMBL" id="OX596088">
    <property type="protein sequence ID" value="CAN0516354.1"/>
    <property type="molecule type" value="Genomic_DNA"/>
</dbReference>
<gene>
    <name evidence="1" type="ORF">MRATA1EN22A_LOCUS23521</name>
</gene>
<name>A0AC59ZV76_RANTA</name>
<sequence>MHVGCFPRAKFLHIIRVGLTLTGPRSHLEGLSFIKPTLEWSFPPSQGSLWARSEVMSLSRVRLFETPWTIADQAPPSMEFSRQEYWSGLPFPPPGDLPNPGIEPESPTLQADALILSQQGSPLWAW</sequence>
<reference evidence="1" key="2">
    <citation type="submission" date="2025-03" db="EMBL/GenBank/DDBJ databases">
        <authorList>
            <consortium name="ELIXIR-Norway"/>
            <consortium name="Elixir Norway"/>
        </authorList>
    </citation>
    <scope>NUCLEOTIDE SEQUENCE</scope>
</reference>
<proteinExistence type="predicted"/>
<dbReference type="Proteomes" id="UP001162501">
    <property type="component" value="Chromosome 4"/>
</dbReference>
<evidence type="ECO:0000313" key="1">
    <source>
        <dbReference type="EMBL" id="CAN0516354.1"/>
    </source>
</evidence>
<protein>
    <submittedName>
        <fullName evidence="1">Uncharacterized protein</fullName>
    </submittedName>
</protein>
<organism evidence="1 2">
    <name type="scientific">Rangifer tarandus platyrhynchus</name>
    <name type="common">Svalbard reindeer</name>
    <dbReference type="NCBI Taxonomy" id="3082113"/>
    <lineage>
        <taxon>Eukaryota</taxon>
        <taxon>Metazoa</taxon>
        <taxon>Chordata</taxon>
        <taxon>Craniata</taxon>
        <taxon>Vertebrata</taxon>
        <taxon>Euteleostomi</taxon>
        <taxon>Mammalia</taxon>
        <taxon>Eutheria</taxon>
        <taxon>Laurasiatheria</taxon>
        <taxon>Artiodactyla</taxon>
        <taxon>Ruminantia</taxon>
        <taxon>Pecora</taxon>
        <taxon>Cervidae</taxon>
        <taxon>Odocoileinae</taxon>
        <taxon>Rangifer</taxon>
    </lineage>
</organism>